<gene>
    <name evidence="1" type="ORF">GCM10011340_24050</name>
</gene>
<dbReference type="EMBL" id="BNAG01000003">
    <property type="protein sequence ID" value="GHE67673.1"/>
    <property type="molecule type" value="Genomic_DNA"/>
</dbReference>
<dbReference type="Proteomes" id="UP000658258">
    <property type="component" value="Unassembled WGS sequence"/>
</dbReference>
<evidence type="ECO:0000313" key="1">
    <source>
        <dbReference type="EMBL" id="GHE67673.1"/>
    </source>
</evidence>
<accession>A0ABQ3IBM6</accession>
<proteinExistence type="predicted"/>
<name>A0ABQ3IBM6_9BACT</name>
<organism evidence="1 2">
    <name type="scientific">Roseivirga thermotolerans</name>
    <dbReference type="NCBI Taxonomy" id="1758176"/>
    <lineage>
        <taxon>Bacteria</taxon>
        <taxon>Pseudomonadati</taxon>
        <taxon>Bacteroidota</taxon>
        <taxon>Cytophagia</taxon>
        <taxon>Cytophagales</taxon>
        <taxon>Roseivirgaceae</taxon>
        <taxon>Roseivirga</taxon>
    </lineage>
</organism>
<dbReference type="RefSeq" id="WP_189630502.1">
    <property type="nucleotide sequence ID" value="NZ_BNAG01000003.1"/>
</dbReference>
<keyword evidence="2" id="KW-1185">Reference proteome</keyword>
<sequence>MPTIEIVSINSKQLNINQFNFKLAIREEHKLESDRGLFYDFLLKNEGTILHLGNPEFVEGSKGGFFAGELINWDYEPKNIVIPHVEDQLRGANQQVRFQFLPEFKDQIDQLLNIALRNSPVSKVFFLTDYQFGPYKANYEQNFLINDLWEQHDSNGLIWNTLYEIYGK</sequence>
<comment type="caution">
    <text evidence="1">The sequence shown here is derived from an EMBL/GenBank/DDBJ whole genome shotgun (WGS) entry which is preliminary data.</text>
</comment>
<evidence type="ECO:0000313" key="2">
    <source>
        <dbReference type="Proteomes" id="UP000658258"/>
    </source>
</evidence>
<reference evidence="2" key="1">
    <citation type="journal article" date="2019" name="Int. J. Syst. Evol. Microbiol.">
        <title>The Global Catalogue of Microorganisms (GCM) 10K type strain sequencing project: providing services to taxonomists for standard genome sequencing and annotation.</title>
        <authorList>
            <consortium name="The Broad Institute Genomics Platform"/>
            <consortium name="The Broad Institute Genome Sequencing Center for Infectious Disease"/>
            <person name="Wu L."/>
            <person name="Ma J."/>
        </authorList>
    </citation>
    <scope>NUCLEOTIDE SEQUENCE [LARGE SCALE GENOMIC DNA]</scope>
    <source>
        <strain evidence="2">CGMCC 1.15111</strain>
    </source>
</reference>
<protein>
    <submittedName>
        <fullName evidence="1">Uncharacterized protein</fullName>
    </submittedName>
</protein>